<accession>D7MF35</accession>
<dbReference type="eggNOG" id="ENOG502QQ9E">
    <property type="taxonomic scope" value="Eukaryota"/>
</dbReference>
<evidence type="ECO:0000259" key="4">
    <source>
        <dbReference type="Pfam" id="PF22124"/>
    </source>
</evidence>
<dbReference type="InterPro" id="IPR054363">
    <property type="entry name" value="GH95_cat"/>
</dbReference>
<dbReference type="SUPFAM" id="SSF48208">
    <property type="entry name" value="Six-hairpin glycosidases"/>
    <property type="match status" value="1"/>
</dbReference>
<evidence type="ECO:0000259" key="3">
    <source>
        <dbReference type="Pfam" id="PF21307"/>
    </source>
</evidence>
<dbReference type="GO" id="GO:0048046">
    <property type="term" value="C:apoplast"/>
    <property type="evidence" value="ECO:0007669"/>
    <property type="project" value="EnsemblPlants"/>
</dbReference>
<dbReference type="HOGENOM" id="CLU_004617_2_2_1"/>
<keyword evidence="1" id="KW-0732">Signal</keyword>
<proteinExistence type="predicted"/>
<dbReference type="InterPro" id="IPR008928">
    <property type="entry name" value="6-hairpin_glycosidase_sf"/>
</dbReference>
<dbReference type="OrthoDB" id="2848340at2759"/>
<dbReference type="Pfam" id="PF22124">
    <property type="entry name" value="Glyco_hydro_95_cat"/>
    <property type="match status" value="1"/>
</dbReference>
<dbReference type="GO" id="GO:0005975">
    <property type="term" value="P:carbohydrate metabolic process"/>
    <property type="evidence" value="ECO:0007669"/>
    <property type="project" value="InterPro"/>
</dbReference>
<protein>
    <submittedName>
        <fullName evidence="5">Uncharacterized protein</fullName>
    </submittedName>
</protein>
<dbReference type="InterPro" id="IPR049053">
    <property type="entry name" value="AFCA-like_C"/>
</dbReference>
<evidence type="ECO:0000313" key="5">
    <source>
        <dbReference type="EMBL" id="EFH45420.1"/>
    </source>
</evidence>
<evidence type="ECO:0000256" key="1">
    <source>
        <dbReference type="SAM" id="SignalP"/>
    </source>
</evidence>
<dbReference type="STRING" id="81972.D7MF35"/>
<sequence length="844" mass="93721">MAEKSSFFVHFSFLLLLLSIITTCGEGVRDPVRRSSERRALMDGQDLSRPLKLTFGGPSRNWTDAIPIGNGRLGATIWGGVSSETLNINEDTIWTGVPADYTNPNAPEALAEVRRLVDEKNYAEATSEAVKLSGQPSDVYQLVGDLNLEFGSSHRKYTQTSYRRELDLETAVAKVSYSVGAVDFSREFFASNPDQVIVAKIYASKPGSLSFKVSFDSELHHHSETNPKANQILMRGSCRPKRLPVNLKKSINATNIPYDDHKGLQFASILEVRVSNGGSVSSLGGKKLSVEKADWAVLLLAASSNFDGPFTMPADSKRDPAKECAKRISSVQKYSYSDLYARHLGDYQKLFNRVSLQLSGSSGNKTVQQAASTAERVRSFKTDEDPALVELLFQYGRYLLISSSRPGTQVANLQGIWNRDIQPPWDGAPHLNINLQMNYWHSLPGNIRECQEPLFDYMSALAINGRKTAQMNYGASGWVAHQVSDIWAKTSPDRGEAVWALWPMGGAWLCTHAWEHYTYTMDKEFLKKKGYPLLEGCTSFLLDWLIKGKDGFLQTNPSTSPEHMFTAPNGKPASVSYSSTMDIAIIKEVFADIVTASEILGKTNDTLIGKVIAAQAKLPPTRISKDGSIMEWAEDFEDPEIHHRHVSHLFGLFPGHTITVEKSPELAKAVEATLKKRGEEGPGWSTTWKAALWARLHNSEHAYRMVAHIFDLVDPLNERNYEGGLYSNMFTAHPPFQIDANFGFAAAVAEMLVQSTTKDLHLLPALPADKWPNGIVKGLRARGGVTVSIKWMEGNLVEFGLWSEQIVSTRIVYRGISAAAELLPGKVFTFDKDLRCIRTEKLYK</sequence>
<feature type="chain" id="PRO_5003103611" evidence="1">
    <location>
        <begin position="28"/>
        <end position="844"/>
    </location>
</feature>
<dbReference type="InterPro" id="IPR016518">
    <property type="entry name" value="Alpha-L-fucosidase"/>
</dbReference>
<name>D7MF35_ARALL</name>
<dbReference type="PIRSF" id="PIRSF007663">
    <property type="entry name" value="UCP007663"/>
    <property type="match status" value="1"/>
</dbReference>
<feature type="domain" description="Glycosyl hydrolase family 95 catalytic" evidence="4">
    <location>
        <begin position="335"/>
        <end position="752"/>
    </location>
</feature>
<evidence type="ECO:0000313" key="6">
    <source>
        <dbReference type="Proteomes" id="UP000008694"/>
    </source>
</evidence>
<dbReference type="InterPro" id="IPR027414">
    <property type="entry name" value="GH95_N_dom"/>
</dbReference>
<dbReference type="Pfam" id="PF14498">
    <property type="entry name" value="Glyco_hyd_65N_2"/>
    <property type="match status" value="1"/>
</dbReference>
<dbReference type="FunFam" id="1.50.10.10:FF:000028">
    <property type="entry name" value="Alpha-L-fucosidase 2"/>
    <property type="match status" value="1"/>
</dbReference>
<dbReference type="EMBL" id="GL348719">
    <property type="protein sequence ID" value="EFH45420.1"/>
    <property type="molecule type" value="Genomic_DNA"/>
</dbReference>
<dbReference type="KEGG" id="aly:9303198"/>
<feature type="signal peptide" evidence="1">
    <location>
        <begin position="1"/>
        <end position="27"/>
    </location>
</feature>
<dbReference type="AlphaFoldDB" id="D7MF35"/>
<gene>
    <name evidence="5" type="ORF">ARALYDRAFT_912968</name>
</gene>
<dbReference type="Proteomes" id="UP000008694">
    <property type="component" value="Unassembled WGS sequence"/>
</dbReference>
<dbReference type="Gene3D" id="1.50.10.10">
    <property type="match status" value="1"/>
</dbReference>
<evidence type="ECO:0000259" key="2">
    <source>
        <dbReference type="Pfam" id="PF14498"/>
    </source>
</evidence>
<organism evidence="6">
    <name type="scientific">Arabidopsis lyrata subsp. lyrata</name>
    <name type="common">Lyre-leaved rock-cress</name>
    <dbReference type="NCBI Taxonomy" id="81972"/>
    <lineage>
        <taxon>Eukaryota</taxon>
        <taxon>Viridiplantae</taxon>
        <taxon>Streptophyta</taxon>
        <taxon>Embryophyta</taxon>
        <taxon>Tracheophyta</taxon>
        <taxon>Spermatophyta</taxon>
        <taxon>Magnoliopsida</taxon>
        <taxon>eudicotyledons</taxon>
        <taxon>Gunneridae</taxon>
        <taxon>Pentapetalae</taxon>
        <taxon>rosids</taxon>
        <taxon>malvids</taxon>
        <taxon>Brassicales</taxon>
        <taxon>Brassicaceae</taxon>
        <taxon>Camelineae</taxon>
        <taxon>Arabidopsis</taxon>
    </lineage>
</organism>
<dbReference type="PANTHER" id="PTHR31084:SF0">
    <property type="entry name" value="ALPHA-L-FUCOSIDASE 2"/>
    <property type="match status" value="1"/>
</dbReference>
<keyword evidence="6" id="KW-1185">Reference proteome</keyword>
<feature type="domain" description="Glycosyl hydrolase family 95 N-terminal" evidence="2">
    <location>
        <begin position="53"/>
        <end position="308"/>
    </location>
</feature>
<dbReference type="Gramene" id="scaffold_700710.1">
    <property type="protein sequence ID" value="scaffold_700710.1"/>
    <property type="gene ID" value="scaffold_700710.1"/>
</dbReference>
<feature type="domain" description="Alpha fucosidase A-like C-terminal" evidence="3">
    <location>
        <begin position="754"/>
        <end position="812"/>
    </location>
</feature>
<dbReference type="InterPro" id="IPR012341">
    <property type="entry name" value="6hp_glycosidase-like_sf"/>
</dbReference>
<dbReference type="Pfam" id="PF21307">
    <property type="entry name" value="Glyco_hydro_95_C"/>
    <property type="match status" value="1"/>
</dbReference>
<dbReference type="GO" id="GO:0047513">
    <property type="term" value="F:1,2-alpha-L-fucosidase activity"/>
    <property type="evidence" value="ECO:0007669"/>
    <property type="project" value="EnsemblPlants"/>
</dbReference>
<reference evidence="6" key="1">
    <citation type="journal article" date="2011" name="Nat. Genet.">
        <title>The Arabidopsis lyrata genome sequence and the basis of rapid genome size change.</title>
        <authorList>
            <person name="Hu T.T."/>
            <person name="Pattyn P."/>
            <person name="Bakker E.G."/>
            <person name="Cao J."/>
            <person name="Cheng J.-F."/>
            <person name="Clark R.M."/>
            <person name="Fahlgren N."/>
            <person name="Fawcett J.A."/>
            <person name="Grimwood J."/>
            <person name="Gundlach H."/>
            <person name="Haberer G."/>
            <person name="Hollister J.D."/>
            <person name="Ossowski S."/>
            <person name="Ottilar R.P."/>
            <person name="Salamov A.A."/>
            <person name="Schneeberger K."/>
            <person name="Spannagl M."/>
            <person name="Wang X."/>
            <person name="Yang L."/>
            <person name="Nasrallah M.E."/>
            <person name="Bergelson J."/>
            <person name="Carrington J.C."/>
            <person name="Gaut B.S."/>
            <person name="Schmutz J."/>
            <person name="Mayer K.F.X."/>
            <person name="Van de Peer Y."/>
            <person name="Grigoriev I.V."/>
            <person name="Nordborg M."/>
            <person name="Weigel D."/>
            <person name="Guo Y.-L."/>
        </authorList>
    </citation>
    <scope>NUCLEOTIDE SEQUENCE [LARGE SCALE GENOMIC DNA]</scope>
    <source>
        <strain evidence="6">cv. MN47</strain>
    </source>
</reference>
<dbReference type="PANTHER" id="PTHR31084">
    <property type="entry name" value="ALPHA-L-FUCOSIDASE 2"/>
    <property type="match status" value="1"/>
</dbReference>